<evidence type="ECO:0000313" key="3">
    <source>
        <dbReference type="Proteomes" id="UP000623269"/>
    </source>
</evidence>
<dbReference type="InterPro" id="IPR039315">
    <property type="entry name" value="CheW"/>
</dbReference>
<dbReference type="PANTHER" id="PTHR22617">
    <property type="entry name" value="CHEMOTAXIS SENSOR HISTIDINE KINASE-RELATED"/>
    <property type="match status" value="1"/>
</dbReference>
<dbReference type="GO" id="GO:0005829">
    <property type="term" value="C:cytosol"/>
    <property type="evidence" value="ECO:0007669"/>
    <property type="project" value="TreeGrafter"/>
</dbReference>
<name>A0A8J7HCF3_9FIRM</name>
<dbReference type="SMART" id="SM00260">
    <property type="entry name" value="CheW"/>
    <property type="match status" value="1"/>
</dbReference>
<dbReference type="EMBL" id="JAEAGR010000016">
    <property type="protein sequence ID" value="MBH1942011.1"/>
    <property type="molecule type" value="Genomic_DNA"/>
</dbReference>
<sequence length="157" mass="17355">MEATETKQYIIVNLGTEQYGIEIKYIENIIVMQNITRVPKAQSYFLGVINLRGEVIPVMSLRKKLELGSDIFTSVSRIIIVKPEPSAAPVGIIVDEVKEVITLESSDVEMLNYDEKDEKASLSAGVGKYGNELINLLNIPGIVLEKEASKKKNKGTS</sequence>
<comment type="caution">
    <text evidence="2">The sequence shown here is derived from an EMBL/GenBank/DDBJ whole genome shotgun (WGS) entry which is preliminary data.</text>
</comment>
<gene>
    <name evidence="2" type="ORF">I5677_14005</name>
</gene>
<dbReference type="PANTHER" id="PTHR22617:SF23">
    <property type="entry name" value="CHEMOTAXIS PROTEIN CHEW"/>
    <property type="match status" value="1"/>
</dbReference>
<reference evidence="2" key="1">
    <citation type="submission" date="2020-12" db="EMBL/GenBank/DDBJ databases">
        <title>M. sibirica DSM 26468T genome.</title>
        <authorList>
            <person name="Thieme N."/>
            <person name="Rettenmaier R."/>
            <person name="Zverlov V."/>
            <person name="Liebl W."/>
        </authorList>
    </citation>
    <scope>NUCLEOTIDE SEQUENCE</scope>
    <source>
        <strain evidence="2">DSM 26468</strain>
    </source>
</reference>
<dbReference type="InterPro" id="IPR036061">
    <property type="entry name" value="CheW-like_dom_sf"/>
</dbReference>
<dbReference type="RefSeq" id="WP_197662256.1">
    <property type="nucleotide sequence ID" value="NZ_JAEAGR010000016.1"/>
</dbReference>
<dbReference type="GO" id="GO:0006935">
    <property type="term" value="P:chemotaxis"/>
    <property type="evidence" value="ECO:0007669"/>
    <property type="project" value="InterPro"/>
</dbReference>
<dbReference type="Gene3D" id="2.30.30.40">
    <property type="entry name" value="SH3 Domains"/>
    <property type="match status" value="1"/>
</dbReference>
<dbReference type="GO" id="GO:0007165">
    <property type="term" value="P:signal transduction"/>
    <property type="evidence" value="ECO:0007669"/>
    <property type="project" value="InterPro"/>
</dbReference>
<dbReference type="AlphaFoldDB" id="A0A8J7HCF3"/>
<protein>
    <submittedName>
        <fullName evidence="2">Purine-binding chemotaxis protein CheW</fullName>
    </submittedName>
</protein>
<dbReference type="Proteomes" id="UP000623269">
    <property type="component" value="Unassembled WGS sequence"/>
</dbReference>
<dbReference type="InterPro" id="IPR002545">
    <property type="entry name" value="CheW-lke_dom"/>
</dbReference>
<dbReference type="Gene3D" id="2.40.50.180">
    <property type="entry name" value="CheA-289, Domain 4"/>
    <property type="match status" value="1"/>
</dbReference>
<dbReference type="PROSITE" id="PS50851">
    <property type="entry name" value="CHEW"/>
    <property type="match status" value="1"/>
</dbReference>
<accession>A0A8J7HCF3</accession>
<evidence type="ECO:0000259" key="1">
    <source>
        <dbReference type="PROSITE" id="PS50851"/>
    </source>
</evidence>
<proteinExistence type="predicted"/>
<dbReference type="Pfam" id="PF01584">
    <property type="entry name" value="CheW"/>
    <property type="match status" value="1"/>
</dbReference>
<keyword evidence="3" id="KW-1185">Reference proteome</keyword>
<evidence type="ECO:0000313" key="2">
    <source>
        <dbReference type="EMBL" id="MBH1942011.1"/>
    </source>
</evidence>
<feature type="domain" description="CheW-like" evidence="1">
    <location>
        <begin position="6"/>
        <end position="148"/>
    </location>
</feature>
<dbReference type="SUPFAM" id="SSF50341">
    <property type="entry name" value="CheW-like"/>
    <property type="match status" value="1"/>
</dbReference>
<organism evidence="2 3">
    <name type="scientific">Mobilitalea sibirica</name>
    <dbReference type="NCBI Taxonomy" id="1462919"/>
    <lineage>
        <taxon>Bacteria</taxon>
        <taxon>Bacillati</taxon>
        <taxon>Bacillota</taxon>
        <taxon>Clostridia</taxon>
        <taxon>Lachnospirales</taxon>
        <taxon>Lachnospiraceae</taxon>
        <taxon>Mobilitalea</taxon>
    </lineage>
</organism>